<accession>A0A840UDP9</accession>
<evidence type="ECO:0000313" key="2">
    <source>
        <dbReference type="EMBL" id="MBB5322323.1"/>
    </source>
</evidence>
<comment type="caution">
    <text evidence="2">The sequence shown here is derived from an EMBL/GenBank/DDBJ whole genome shotgun (WGS) entry which is preliminary data.</text>
</comment>
<gene>
    <name evidence="2" type="ORF">HNR38_002824</name>
</gene>
<dbReference type="RefSeq" id="WP_183705405.1">
    <property type="nucleotide sequence ID" value="NZ_JACHFE010000008.1"/>
</dbReference>
<dbReference type="Proteomes" id="UP000591735">
    <property type="component" value="Unassembled WGS sequence"/>
</dbReference>
<organism evidence="2 3">
    <name type="scientific">Marinobacter oulmenensis</name>
    <dbReference type="NCBI Taxonomy" id="643747"/>
    <lineage>
        <taxon>Bacteria</taxon>
        <taxon>Pseudomonadati</taxon>
        <taxon>Pseudomonadota</taxon>
        <taxon>Gammaproteobacteria</taxon>
        <taxon>Pseudomonadales</taxon>
        <taxon>Marinobacteraceae</taxon>
        <taxon>Marinobacter</taxon>
    </lineage>
</organism>
<reference evidence="2 3" key="1">
    <citation type="submission" date="2020-08" db="EMBL/GenBank/DDBJ databases">
        <title>Genomic Encyclopedia of Type Strains, Phase IV (KMG-IV): sequencing the most valuable type-strain genomes for metagenomic binning, comparative biology and taxonomic classification.</title>
        <authorList>
            <person name="Goeker M."/>
        </authorList>
    </citation>
    <scope>NUCLEOTIDE SEQUENCE [LARGE SCALE GENOMIC DNA]</scope>
    <source>
        <strain evidence="2 3">DSM 22359</strain>
    </source>
</reference>
<keyword evidence="3" id="KW-1185">Reference proteome</keyword>
<feature type="region of interest" description="Disordered" evidence="1">
    <location>
        <begin position="102"/>
        <end position="134"/>
    </location>
</feature>
<feature type="compositionally biased region" description="Basic and acidic residues" evidence="1">
    <location>
        <begin position="125"/>
        <end position="134"/>
    </location>
</feature>
<evidence type="ECO:0000256" key="1">
    <source>
        <dbReference type="SAM" id="MobiDB-lite"/>
    </source>
</evidence>
<dbReference type="EMBL" id="JACHFE010000008">
    <property type="protein sequence ID" value="MBB5322323.1"/>
    <property type="molecule type" value="Genomic_DNA"/>
</dbReference>
<name>A0A840UDP9_9GAMM</name>
<sequence>MKTRVIVMVAVAIGLVVTGWTSRGWFEDAKRLAVVEDRQELAEQIRGDVSGIAQSVEQRLGELQANERIIDRGIIREIQKPIYQRVCAEPAVVRMLNAALRGEPDTRPAEPAGQMPPGASPTTQREGRGDGAGD</sequence>
<dbReference type="AlphaFoldDB" id="A0A840UDP9"/>
<evidence type="ECO:0000313" key="3">
    <source>
        <dbReference type="Proteomes" id="UP000591735"/>
    </source>
</evidence>
<protein>
    <submittedName>
        <fullName evidence="2">Uncharacterized protein</fullName>
    </submittedName>
</protein>
<proteinExistence type="predicted"/>